<dbReference type="Pfam" id="PF00989">
    <property type="entry name" value="PAS"/>
    <property type="match status" value="1"/>
</dbReference>
<dbReference type="PANTHER" id="PTHR44757">
    <property type="entry name" value="DIGUANYLATE CYCLASE DGCP"/>
    <property type="match status" value="1"/>
</dbReference>
<dbReference type="Gene3D" id="3.40.50.2300">
    <property type="match status" value="1"/>
</dbReference>
<accession>A0A6C0U4F1</accession>
<dbReference type="PROSITE" id="PS50113">
    <property type="entry name" value="PAC"/>
    <property type="match status" value="1"/>
</dbReference>
<dbReference type="InterPro" id="IPR043128">
    <property type="entry name" value="Rev_trsase/Diguanyl_cyclase"/>
</dbReference>
<evidence type="ECO:0000256" key="2">
    <source>
        <dbReference type="PROSITE-ProRule" id="PRU00169"/>
    </source>
</evidence>
<dbReference type="InterPro" id="IPR000160">
    <property type="entry name" value="GGDEF_dom"/>
</dbReference>
<dbReference type="CDD" id="cd00156">
    <property type="entry name" value="REC"/>
    <property type="match status" value="1"/>
</dbReference>
<dbReference type="KEGG" id="kim:G3T16_07465"/>
<dbReference type="SMART" id="SM00267">
    <property type="entry name" value="GGDEF"/>
    <property type="match status" value="1"/>
</dbReference>
<dbReference type="PROSITE" id="PS50112">
    <property type="entry name" value="PAS"/>
    <property type="match status" value="1"/>
</dbReference>
<dbReference type="SUPFAM" id="SSF55073">
    <property type="entry name" value="Nucleotide cyclase"/>
    <property type="match status" value="1"/>
</dbReference>
<dbReference type="Pfam" id="PF00990">
    <property type="entry name" value="GGDEF"/>
    <property type="match status" value="1"/>
</dbReference>
<keyword evidence="8" id="KW-1185">Reference proteome</keyword>
<dbReference type="CDD" id="cd00130">
    <property type="entry name" value="PAS"/>
    <property type="match status" value="1"/>
</dbReference>
<dbReference type="GO" id="GO:0000160">
    <property type="term" value="P:phosphorelay signal transduction system"/>
    <property type="evidence" value="ECO:0007669"/>
    <property type="project" value="InterPro"/>
</dbReference>
<dbReference type="InterPro" id="IPR029787">
    <property type="entry name" value="Nucleotide_cyclase"/>
</dbReference>
<dbReference type="GO" id="GO:0003824">
    <property type="term" value="F:catalytic activity"/>
    <property type="evidence" value="ECO:0007669"/>
    <property type="project" value="UniProtKB-ARBA"/>
</dbReference>
<dbReference type="InterPro" id="IPR011006">
    <property type="entry name" value="CheY-like_superfamily"/>
</dbReference>
<keyword evidence="2" id="KW-0597">Phosphoprotein</keyword>
<evidence type="ECO:0000259" key="5">
    <source>
        <dbReference type="PROSITE" id="PS50113"/>
    </source>
</evidence>
<dbReference type="CDD" id="cd01949">
    <property type="entry name" value="GGDEF"/>
    <property type="match status" value="1"/>
</dbReference>
<evidence type="ECO:0000313" key="7">
    <source>
        <dbReference type="EMBL" id="QIB65265.1"/>
    </source>
</evidence>
<dbReference type="EMBL" id="CP048711">
    <property type="protein sequence ID" value="QIB65265.1"/>
    <property type="molecule type" value="Genomic_DNA"/>
</dbReference>
<dbReference type="InterPro" id="IPR000014">
    <property type="entry name" value="PAS"/>
</dbReference>
<dbReference type="SUPFAM" id="SSF55785">
    <property type="entry name" value="PYP-like sensor domain (PAS domain)"/>
    <property type="match status" value="1"/>
</dbReference>
<dbReference type="Proteomes" id="UP000477680">
    <property type="component" value="Chromosome"/>
</dbReference>
<dbReference type="InterPro" id="IPR013767">
    <property type="entry name" value="PAS_fold"/>
</dbReference>
<comment type="cofactor">
    <cofactor evidence="1">
        <name>Mg(2+)</name>
        <dbReference type="ChEBI" id="CHEBI:18420"/>
    </cofactor>
</comment>
<dbReference type="FunFam" id="3.30.70.270:FF:000001">
    <property type="entry name" value="Diguanylate cyclase domain protein"/>
    <property type="match status" value="1"/>
</dbReference>
<evidence type="ECO:0000259" key="3">
    <source>
        <dbReference type="PROSITE" id="PS50110"/>
    </source>
</evidence>
<dbReference type="PANTHER" id="PTHR44757:SF4">
    <property type="entry name" value="DIGUANYLATE CYCLASE DGCE-RELATED"/>
    <property type="match status" value="1"/>
</dbReference>
<evidence type="ECO:0000259" key="4">
    <source>
        <dbReference type="PROSITE" id="PS50112"/>
    </source>
</evidence>
<feature type="domain" description="Response regulatory" evidence="3">
    <location>
        <begin position="6"/>
        <end position="123"/>
    </location>
</feature>
<dbReference type="GO" id="GO:0006355">
    <property type="term" value="P:regulation of DNA-templated transcription"/>
    <property type="evidence" value="ECO:0007669"/>
    <property type="project" value="InterPro"/>
</dbReference>
<dbReference type="Gene3D" id="3.30.450.20">
    <property type="entry name" value="PAS domain"/>
    <property type="match status" value="1"/>
</dbReference>
<dbReference type="PROSITE" id="PS50110">
    <property type="entry name" value="RESPONSE_REGULATORY"/>
    <property type="match status" value="1"/>
</dbReference>
<dbReference type="InterPro" id="IPR052155">
    <property type="entry name" value="Biofilm_reg_signaling"/>
</dbReference>
<dbReference type="AlphaFoldDB" id="A0A6C0U4F1"/>
<dbReference type="InterPro" id="IPR000700">
    <property type="entry name" value="PAS-assoc_C"/>
</dbReference>
<reference evidence="7 8" key="1">
    <citation type="submission" date="2020-02" db="EMBL/GenBank/DDBJ databases">
        <title>Genome sequencing for Kineobactrum sp. M2.</title>
        <authorList>
            <person name="Park S.-J."/>
        </authorList>
    </citation>
    <scope>NUCLEOTIDE SEQUENCE [LARGE SCALE GENOMIC DNA]</scope>
    <source>
        <strain evidence="7 8">M2</strain>
    </source>
</reference>
<organism evidence="7 8">
    <name type="scientific">Kineobactrum salinum</name>
    <dbReference type="NCBI Taxonomy" id="2708301"/>
    <lineage>
        <taxon>Bacteria</taxon>
        <taxon>Pseudomonadati</taxon>
        <taxon>Pseudomonadota</taxon>
        <taxon>Gammaproteobacteria</taxon>
        <taxon>Cellvibrionales</taxon>
        <taxon>Halieaceae</taxon>
        <taxon>Kineobactrum</taxon>
    </lineage>
</organism>
<dbReference type="InterPro" id="IPR001789">
    <property type="entry name" value="Sig_transdc_resp-reg_receiver"/>
</dbReference>
<dbReference type="SMART" id="SM00091">
    <property type="entry name" value="PAS"/>
    <property type="match status" value="1"/>
</dbReference>
<feature type="domain" description="GGDEF" evidence="6">
    <location>
        <begin position="298"/>
        <end position="431"/>
    </location>
</feature>
<dbReference type="PROSITE" id="PS50887">
    <property type="entry name" value="GGDEF"/>
    <property type="match status" value="1"/>
</dbReference>
<feature type="modified residue" description="4-aspartylphosphate" evidence="2">
    <location>
        <position position="58"/>
    </location>
</feature>
<feature type="domain" description="PAC" evidence="5">
    <location>
        <begin position="214"/>
        <end position="266"/>
    </location>
</feature>
<evidence type="ECO:0000256" key="1">
    <source>
        <dbReference type="ARBA" id="ARBA00001946"/>
    </source>
</evidence>
<sequence length="443" mass="48207">MGNSSTVLVVTADQSHAGALQAALAKVSESAIHTEHAGDLTAAVARMAAGQLEAVLIDLNLPDSRGLATFETLYRQRPATPIIIFSDPGEDALAIEAVQRGAHGYLPKGNFGLALITRSMDNIIQRRKMEERLFIEKSRAQITLNSISDAVISTDMAGEVDYMNAAAEELTGWTQAEASGRHVSEVMQLRSEHSTSPNPNPIDLVLRWNKPMGLKAGTVLVRRDGSEISIEDSAAPIHDSEEALCGAVMVFHDISASRAMTEKMAYMAQHDFLTDLPNRVLLYDRINQAIGLAARRDTSLSVLFLDMDNFKPINDSLGHASGDKLLQSIARRLSSCVRSSDTVSRLGGDEFVLLLLGDSKRESPETIARKVLRTLSAPHRIDGHEVVVTASIGISSYPVDGTDAESLIKQADTAMYEAKNRGRDNYQKYCEEMNRTPAVQHAV</sequence>
<dbReference type="NCBIfam" id="TIGR00254">
    <property type="entry name" value="GGDEF"/>
    <property type="match status" value="1"/>
</dbReference>
<dbReference type="NCBIfam" id="TIGR00229">
    <property type="entry name" value="sensory_box"/>
    <property type="match status" value="1"/>
</dbReference>
<dbReference type="Gene3D" id="3.30.70.270">
    <property type="match status" value="1"/>
</dbReference>
<evidence type="ECO:0000259" key="6">
    <source>
        <dbReference type="PROSITE" id="PS50887"/>
    </source>
</evidence>
<proteinExistence type="predicted"/>
<dbReference type="InterPro" id="IPR035965">
    <property type="entry name" value="PAS-like_dom_sf"/>
</dbReference>
<name>A0A6C0U4F1_9GAMM</name>
<feature type="domain" description="PAS" evidence="4">
    <location>
        <begin position="136"/>
        <end position="189"/>
    </location>
</feature>
<protein>
    <submittedName>
        <fullName evidence="7">Diguanylate cyclase</fullName>
    </submittedName>
</protein>
<dbReference type="Pfam" id="PF00072">
    <property type="entry name" value="Response_reg"/>
    <property type="match status" value="1"/>
</dbReference>
<dbReference type="SUPFAM" id="SSF52172">
    <property type="entry name" value="CheY-like"/>
    <property type="match status" value="1"/>
</dbReference>
<evidence type="ECO:0000313" key="8">
    <source>
        <dbReference type="Proteomes" id="UP000477680"/>
    </source>
</evidence>
<dbReference type="RefSeq" id="WP_163494505.1">
    <property type="nucleotide sequence ID" value="NZ_CP048711.1"/>
</dbReference>
<gene>
    <name evidence="7" type="ORF">G3T16_07465</name>
</gene>
<dbReference type="SMART" id="SM00448">
    <property type="entry name" value="REC"/>
    <property type="match status" value="1"/>
</dbReference>